<evidence type="ECO:0000313" key="2">
    <source>
        <dbReference type="Proteomes" id="UP000738349"/>
    </source>
</evidence>
<evidence type="ECO:0000313" key="1">
    <source>
        <dbReference type="EMBL" id="KAH7113097.1"/>
    </source>
</evidence>
<reference evidence="1" key="1">
    <citation type="journal article" date="2021" name="Nat. Commun.">
        <title>Genetic determinants of endophytism in the Arabidopsis root mycobiome.</title>
        <authorList>
            <person name="Mesny F."/>
            <person name="Miyauchi S."/>
            <person name="Thiergart T."/>
            <person name="Pickel B."/>
            <person name="Atanasova L."/>
            <person name="Karlsson M."/>
            <person name="Huettel B."/>
            <person name="Barry K.W."/>
            <person name="Haridas S."/>
            <person name="Chen C."/>
            <person name="Bauer D."/>
            <person name="Andreopoulos W."/>
            <person name="Pangilinan J."/>
            <person name="LaButti K."/>
            <person name="Riley R."/>
            <person name="Lipzen A."/>
            <person name="Clum A."/>
            <person name="Drula E."/>
            <person name="Henrissat B."/>
            <person name="Kohler A."/>
            <person name="Grigoriev I.V."/>
            <person name="Martin F.M."/>
            <person name="Hacquard S."/>
        </authorList>
    </citation>
    <scope>NUCLEOTIDE SEQUENCE</scope>
    <source>
        <strain evidence="1">MPI-CAGE-AT-0147</strain>
    </source>
</reference>
<dbReference type="Proteomes" id="UP000738349">
    <property type="component" value="Unassembled WGS sequence"/>
</dbReference>
<dbReference type="AlphaFoldDB" id="A0A9P9D624"/>
<comment type="caution">
    <text evidence="1">The sequence shown here is derived from an EMBL/GenBank/DDBJ whole genome shotgun (WGS) entry which is preliminary data.</text>
</comment>
<protein>
    <submittedName>
        <fullName evidence="1">Uncharacterized protein</fullName>
    </submittedName>
</protein>
<gene>
    <name evidence="1" type="ORF">EDB81DRAFT_862637</name>
</gene>
<sequence length="294" mass="33487">MSSALRLRQEAQRMGPKADPVWQKAMQVPFLDEKPMSGPPRCTAQDFDLPHLRRCIFDPNTMTWEDKLGGGLDGYVWKVWFGERGPFALKVFWDADPPDFHHYYAPQRECQNAAILQMMEASIAQAAVESTPIRVHANPRTQNEALNNLYAFSDEGRQAQSYPGSSKTVPIVSMPRTRECFGWLRLSGDMFCRLPLDLKAPSFKMSKIQRSMSSDRNYIALVYEYVEEGKNNKAVVEDVDRFFWLAGFGHTMSPSAKNWKSGVLVDLADIVHVGGYGWKEQLYKPRTADLILIK</sequence>
<name>A0A9P9D624_9HYPO</name>
<keyword evidence="2" id="KW-1185">Reference proteome</keyword>
<proteinExistence type="predicted"/>
<dbReference type="EMBL" id="JAGMUV010000036">
    <property type="protein sequence ID" value="KAH7113097.1"/>
    <property type="molecule type" value="Genomic_DNA"/>
</dbReference>
<organism evidence="1 2">
    <name type="scientific">Dactylonectria macrodidyma</name>
    <dbReference type="NCBI Taxonomy" id="307937"/>
    <lineage>
        <taxon>Eukaryota</taxon>
        <taxon>Fungi</taxon>
        <taxon>Dikarya</taxon>
        <taxon>Ascomycota</taxon>
        <taxon>Pezizomycotina</taxon>
        <taxon>Sordariomycetes</taxon>
        <taxon>Hypocreomycetidae</taxon>
        <taxon>Hypocreales</taxon>
        <taxon>Nectriaceae</taxon>
        <taxon>Dactylonectria</taxon>
    </lineage>
</organism>
<dbReference type="OrthoDB" id="4633509at2759"/>
<accession>A0A9P9D624</accession>